<dbReference type="InterPro" id="IPR012762">
    <property type="entry name" value="Ubiq_biosynth_COQ9"/>
</dbReference>
<dbReference type="NCBIfam" id="TIGR02396">
    <property type="entry name" value="diverge_rpsU"/>
    <property type="match status" value="1"/>
</dbReference>
<evidence type="ECO:0000313" key="3">
    <source>
        <dbReference type="Proteomes" id="UP000249393"/>
    </source>
</evidence>
<evidence type="ECO:0000259" key="1">
    <source>
        <dbReference type="Pfam" id="PF08511"/>
    </source>
</evidence>
<gene>
    <name evidence="2" type="ORF">DI526_07290</name>
</gene>
<name>A0A2W5V843_9CAUL</name>
<dbReference type="Pfam" id="PF08511">
    <property type="entry name" value="COQ9"/>
    <property type="match status" value="1"/>
</dbReference>
<dbReference type="InterPro" id="IPR013718">
    <property type="entry name" value="COQ9_C"/>
</dbReference>
<accession>A0A2W5V843</accession>
<proteinExistence type="predicted"/>
<protein>
    <submittedName>
        <fullName evidence="2">COQ9 family protein</fullName>
    </submittedName>
</protein>
<reference evidence="2 3" key="1">
    <citation type="submission" date="2017-08" db="EMBL/GenBank/DDBJ databases">
        <title>Infants hospitalized years apart are colonized by the same room-sourced microbial strains.</title>
        <authorList>
            <person name="Brooks B."/>
            <person name="Olm M.R."/>
            <person name="Firek B.A."/>
            <person name="Baker R."/>
            <person name="Thomas B.C."/>
            <person name="Morowitz M.J."/>
            <person name="Banfield J.F."/>
        </authorList>
    </citation>
    <scope>NUCLEOTIDE SEQUENCE [LARGE SCALE GENOMIC DNA]</scope>
    <source>
        <strain evidence="2">S2_003_000_R2_4</strain>
    </source>
</reference>
<dbReference type="GO" id="GO:0006744">
    <property type="term" value="P:ubiquinone biosynthetic process"/>
    <property type="evidence" value="ECO:0007669"/>
    <property type="project" value="InterPro"/>
</dbReference>
<dbReference type="GO" id="GO:0008289">
    <property type="term" value="F:lipid binding"/>
    <property type="evidence" value="ECO:0007669"/>
    <property type="project" value="InterPro"/>
</dbReference>
<dbReference type="RefSeq" id="WP_304276110.1">
    <property type="nucleotide sequence ID" value="NZ_QFQZ01000016.1"/>
</dbReference>
<dbReference type="Proteomes" id="UP000249393">
    <property type="component" value="Unassembled WGS sequence"/>
</dbReference>
<dbReference type="AlphaFoldDB" id="A0A2W5V843"/>
<sequence>MSENVDTSGQASGQAGVSWADSAEQRVLDEALRLASSAGWNAGLVSRALAAAGLSEAEGQLLLPEGPRDLAALLSRRHDAAAMERLRTFDLAALKIRQRIREGVIARLDAAQENADVLRPLAVFLAFPTNLPLAARLTWESADAIWRWAGDTATDENHYSKRAILSGILVSTLAVDMASGRTSALSHLDARIDNVMAFEKWKAGLKPMDLAGEMVGALAKMRYGGR</sequence>
<evidence type="ECO:0000313" key="2">
    <source>
        <dbReference type="EMBL" id="PZR35382.1"/>
    </source>
</evidence>
<dbReference type="Gene3D" id="1.10.357.10">
    <property type="entry name" value="Tetracycline Repressor, domain 2"/>
    <property type="match status" value="1"/>
</dbReference>
<comment type="caution">
    <text evidence="2">The sequence shown here is derived from an EMBL/GenBank/DDBJ whole genome shotgun (WGS) entry which is preliminary data.</text>
</comment>
<organism evidence="2 3">
    <name type="scientific">Caulobacter segnis</name>
    <dbReference type="NCBI Taxonomy" id="88688"/>
    <lineage>
        <taxon>Bacteria</taxon>
        <taxon>Pseudomonadati</taxon>
        <taxon>Pseudomonadota</taxon>
        <taxon>Alphaproteobacteria</taxon>
        <taxon>Caulobacterales</taxon>
        <taxon>Caulobacteraceae</taxon>
        <taxon>Caulobacter</taxon>
    </lineage>
</organism>
<feature type="domain" description="COQ9 C-terminal" evidence="1">
    <location>
        <begin position="132"/>
        <end position="199"/>
    </location>
</feature>
<dbReference type="EMBL" id="QFQZ01000016">
    <property type="protein sequence ID" value="PZR35382.1"/>
    <property type="molecule type" value="Genomic_DNA"/>
</dbReference>